<keyword evidence="3 6" id="KW-0812">Transmembrane</keyword>
<feature type="transmembrane region" description="Helical" evidence="6">
    <location>
        <begin position="343"/>
        <end position="364"/>
    </location>
</feature>
<dbReference type="AlphaFoldDB" id="A0A268RW12"/>
<feature type="transmembrane region" description="Helical" evidence="6">
    <location>
        <begin position="213"/>
        <end position="235"/>
    </location>
</feature>
<feature type="transmembrane region" description="Helical" evidence="6">
    <location>
        <begin position="40"/>
        <end position="63"/>
    </location>
</feature>
<dbReference type="InterPro" id="IPR008457">
    <property type="entry name" value="Cu-R_CopD_dom"/>
</dbReference>
<dbReference type="GeneID" id="86926301"/>
<keyword evidence="2" id="KW-1003">Cell membrane</keyword>
<protein>
    <recommendedName>
        <fullName evidence="7">Copper resistance protein D domain-containing protein</fullName>
    </recommendedName>
</protein>
<comment type="caution">
    <text evidence="8">The sequence shown here is derived from an EMBL/GenBank/DDBJ whole genome shotgun (WGS) entry which is preliminary data.</text>
</comment>
<feature type="transmembrane region" description="Helical" evidence="6">
    <location>
        <begin position="149"/>
        <end position="169"/>
    </location>
</feature>
<accession>A0A268RW12</accession>
<evidence type="ECO:0000259" key="7">
    <source>
        <dbReference type="Pfam" id="PF05425"/>
    </source>
</evidence>
<evidence type="ECO:0000313" key="8">
    <source>
        <dbReference type="EMBL" id="PAF24432.1"/>
    </source>
</evidence>
<dbReference type="GO" id="GO:0005886">
    <property type="term" value="C:plasma membrane"/>
    <property type="evidence" value="ECO:0007669"/>
    <property type="project" value="UniProtKB-SubCell"/>
</dbReference>
<feature type="transmembrane region" description="Helical" evidence="6">
    <location>
        <begin position="116"/>
        <end position="137"/>
    </location>
</feature>
<dbReference type="PANTHER" id="PTHR34820">
    <property type="entry name" value="INNER MEMBRANE PROTEIN YEBZ"/>
    <property type="match status" value="1"/>
</dbReference>
<feature type="transmembrane region" description="Helical" evidence="6">
    <location>
        <begin position="315"/>
        <end position="336"/>
    </location>
</feature>
<evidence type="ECO:0000256" key="4">
    <source>
        <dbReference type="ARBA" id="ARBA00022989"/>
    </source>
</evidence>
<dbReference type="EMBL" id="NPBS01000110">
    <property type="protein sequence ID" value="PAF24432.1"/>
    <property type="molecule type" value="Genomic_DNA"/>
</dbReference>
<evidence type="ECO:0000256" key="3">
    <source>
        <dbReference type="ARBA" id="ARBA00022692"/>
    </source>
</evidence>
<feature type="transmembrane region" description="Helical" evidence="6">
    <location>
        <begin position="256"/>
        <end position="275"/>
    </location>
</feature>
<organism evidence="8 9">
    <name type="scientific">Shouchella clausii</name>
    <name type="common">Alkalihalobacillus clausii</name>
    <dbReference type="NCBI Taxonomy" id="79880"/>
    <lineage>
        <taxon>Bacteria</taxon>
        <taxon>Bacillati</taxon>
        <taxon>Bacillota</taxon>
        <taxon>Bacilli</taxon>
        <taxon>Bacillales</taxon>
        <taxon>Bacillaceae</taxon>
        <taxon>Shouchella</taxon>
    </lineage>
</organism>
<dbReference type="RefSeq" id="WP_094427724.1">
    <property type="nucleotide sequence ID" value="NZ_CP019985.1"/>
</dbReference>
<feature type="transmembrane region" description="Helical" evidence="6">
    <location>
        <begin position="181"/>
        <end position="201"/>
    </location>
</feature>
<evidence type="ECO:0000256" key="1">
    <source>
        <dbReference type="ARBA" id="ARBA00004651"/>
    </source>
</evidence>
<feature type="transmembrane region" description="Helical" evidence="6">
    <location>
        <begin position="83"/>
        <end position="104"/>
    </location>
</feature>
<dbReference type="Pfam" id="PF05425">
    <property type="entry name" value="CopD"/>
    <property type="match status" value="1"/>
</dbReference>
<dbReference type="InterPro" id="IPR032694">
    <property type="entry name" value="CopC/D"/>
</dbReference>
<dbReference type="Proteomes" id="UP000216133">
    <property type="component" value="Unassembled WGS sequence"/>
</dbReference>
<sequence length="540" mass="59726">MIEAILNMLLYTLLAFATGVFTVALAPGERGLRAEPKQQTAALLLGGIVVVLFGYVAKLAVTYADFFDISYLDALMTVIADHAVGASFLYGSLIVVLMAVVWLAMAKIRALRPVAAGINLVFIVLLIFAISLSSHSASLNGLHGMISSSLHMVAMAFWIGPLLVIGLYGTSLVNALKFHQWFSVVAVFSLLLLVTSGFIMMGEIAPEYVNSWMLSYGQLLLIKHILFIPLLVFGFRHLLSLSGKGAKLSLAERQKSFRAEGVIALIVFIVTSWLTETEPPHNVLRTLQNEPMSPLMDWFLQEPLLENQLISFSPGIGGVLLLVASAILLIGALVAAWWFKKTVIVGMLLAVWTLVTYSGLMISAGPGDIPVNLTVHDTIEEAIAVGHENEQVELLAVFEEEQEEVFAVYQINERHLAAERLKVEDDGYRKYLDASVEIENGFLTGGDQFMDTFMFTTNDWVDNERASTYVSLGYADKDIESVEIELDGERREANVKNHVFIHVESTNETFPEAHRYLINPINGKDVEVEKRQFIHEGHSH</sequence>
<reference evidence="8 9" key="1">
    <citation type="submission" date="2017-07" db="EMBL/GenBank/DDBJ databases">
        <title>Isolation and whole genome analysis of endospore-forming bacteria from heroin.</title>
        <authorList>
            <person name="Kalinowski J."/>
            <person name="Ahrens B."/>
            <person name="Al-Dilaimi A."/>
            <person name="Winkler A."/>
            <person name="Wibberg D."/>
            <person name="Schleenbecker U."/>
            <person name="Ruckert C."/>
            <person name="Wolfel R."/>
            <person name="Grass G."/>
        </authorList>
    </citation>
    <scope>NUCLEOTIDE SEQUENCE [LARGE SCALE GENOMIC DNA]</scope>
    <source>
        <strain evidence="8 9">7523-2</strain>
    </source>
</reference>
<dbReference type="PANTHER" id="PTHR34820:SF4">
    <property type="entry name" value="INNER MEMBRANE PROTEIN YEBZ"/>
    <property type="match status" value="1"/>
</dbReference>
<keyword evidence="5 6" id="KW-0472">Membrane</keyword>
<feature type="transmembrane region" description="Helical" evidence="6">
    <location>
        <begin position="6"/>
        <end position="28"/>
    </location>
</feature>
<name>A0A268RW12_SHOCL</name>
<feature type="domain" description="Copper resistance protein D" evidence="7">
    <location>
        <begin position="178"/>
        <end position="274"/>
    </location>
</feature>
<evidence type="ECO:0000256" key="6">
    <source>
        <dbReference type="SAM" id="Phobius"/>
    </source>
</evidence>
<gene>
    <name evidence="8" type="ORF">CHH61_18765</name>
</gene>
<evidence type="ECO:0000256" key="2">
    <source>
        <dbReference type="ARBA" id="ARBA00022475"/>
    </source>
</evidence>
<proteinExistence type="predicted"/>
<keyword evidence="4 6" id="KW-1133">Transmembrane helix</keyword>
<evidence type="ECO:0000256" key="5">
    <source>
        <dbReference type="ARBA" id="ARBA00023136"/>
    </source>
</evidence>
<comment type="subcellular location">
    <subcellularLocation>
        <location evidence="1">Cell membrane</location>
        <topology evidence="1">Multi-pass membrane protein</topology>
    </subcellularLocation>
</comment>
<dbReference type="GO" id="GO:0006825">
    <property type="term" value="P:copper ion transport"/>
    <property type="evidence" value="ECO:0007669"/>
    <property type="project" value="InterPro"/>
</dbReference>
<evidence type="ECO:0000313" key="9">
    <source>
        <dbReference type="Proteomes" id="UP000216133"/>
    </source>
</evidence>